<accession>A0A5B2TGD8</accession>
<feature type="transmembrane region" description="Helical" evidence="6">
    <location>
        <begin position="236"/>
        <end position="256"/>
    </location>
</feature>
<dbReference type="GO" id="GO:0005886">
    <property type="term" value="C:plasma membrane"/>
    <property type="evidence" value="ECO:0007669"/>
    <property type="project" value="TreeGrafter"/>
</dbReference>
<evidence type="ECO:0000256" key="2">
    <source>
        <dbReference type="ARBA" id="ARBA00022692"/>
    </source>
</evidence>
<dbReference type="PANTHER" id="PTHR23508:SF10">
    <property type="entry name" value="CARBOXYLIC ACID TRANSPORTER PROTEIN HOMOLOG"/>
    <property type="match status" value="1"/>
</dbReference>
<dbReference type="AlphaFoldDB" id="A0A5B2TGD8"/>
<feature type="transmembrane region" description="Helical" evidence="6">
    <location>
        <begin position="154"/>
        <end position="173"/>
    </location>
</feature>
<dbReference type="RefSeq" id="WP_149812070.1">
    <property type="nucleotide sequence ID" value="NZ_VUKA01000003.1"/>
</dbReference>
<keyword evidence="2 6" id="KW-0812">Transmembrane</keyword>
<comment type="subcellular location">
    <subcellularLocation>
        <location evidence="1">Membrane</location>
        <topology evidence="1">Multi-pass membrane protein</topology>
    </subcellularLocation>
</comment>
<feature type="transmembrane region" description="Helical" evidence="6">
    <location>
        <begin position="268"/>
        <end position="289"/>
    </location>
</feature>
<feature type="transmembrane region" description="Helical" evidence="6">
    <location>
        <begin position="121"/>
        <end position="142"/>
    </location>
</feature>
<dbReference type="PANTHER" id="PTHR23508">
    <property type="entry name" value="CARBOXYLIC ACID TRANSPORTER PROTEIN HOMOLOG"/>
    <property type="match status" value="1"/>
</dbReference>
<organism evidence="8 9">
    <name type="scientific">Teichococcus oryzae</name>
    <dbReference type="NCBI Taxonomy" id="1608942"/>
    <lineage>
        <taxon>Bacteria</taxon>
        <taxon>Pseudomonadati</taxon>
        <taxon>Pseudomonadota</taxon>
        <taxon>Alphaproteobacteria</taxon>
        <taxon>Acetobacterales</taxon>
        <taxon>Roseomonadaceae</taxon>
        <taxon>Roseomonas</taxon>
    </lineage>
</organism>
<dbReference type="EMBL" id="VUKA01000003">
    <property type="protein sequence ID" value="KAA2213566.1"/>
    <property type="molecule type" value="Genomic_DNA"/>
</dbReference>
<dbReference type="InterPro" id="IPR036259">
    <property type="entry name" value="MFS_trans_sf"/>
</dbReference>
<dbReference type="InterPro" id="IPR005829">
    <property type="entry name" value="Sugar_transporter_CS"/>
</dbReference>
<protein>
    <submittedName>
        <fullName evidence="8">MFS transporter</fullName>
    </submittedName>
</protein>
<reference evidence="8 9" key="1">
    <citation type="journal article" date="2015" name="Int. J. Syst. Evol. Microbiol.">
        <title>Roseomonas oryzae sp. nov., isolated from paddy rhizosphere soil.</title>
        <authorList>
            <person name="Ramaprasad E.V."/>
            <person name="Sasikala Ch."/>
            <person name="Ramana Ch.V."/>
        </authorList>
    </citation>
    <scope>NUCLEOTIDE SEQUENCE [LARGE SCALE GENOMIC DNA]</scope>
    <source>
        <strain evidence="8 9">KCTC 42542</strain>
    </source>
</reference>
<feature type="transmembrane region" description="Helical" evidence="6">
    <location>
        <begin position="391"/>
        <end position="409"/>
    </location>
</feature>
<dbReference type="GO" id="GO:0046943">
    <property type="term" value="F:carboxylic acid transmembrane transporter activity"/>
    <property type="evidence" value="ECO:0007669"/>
    <property type="project" value="TreeGrafter"/>
</dbReference>
<dbReference type="Pfam" id="PF07690">
    <property type="entry name" value="MFS_1"/>
    <property type="match status" value="1"/>
</dbReference>
<evidence type="ECO:0000256" key="1">
    <source>
        <dbReference type="ARBA" id="ARBA00004141"/>
    </source>
</evidence>
<evidence type="ECO:0000313" key="8">
    <source>
        <dbReference type="EMBL" id="KAA2213566.1"/>
    </source>
</evidence>
<keyword evidence="4 6" id="KW-0472">Membrane</keyword>
<dbReference type="Gene3D" id="1.20.1250.20">
    <property type="entry name" value="MFS general substrate transporter like domains"/>
    <property type="match status" value="2"/>
</dbReference>
<dbReference type="Proteomes" id="UP000322110">
    <property type="component" value="Unassembled WGS sequence"/>
</dbReference>
<keyword evidence="9" id="KW-1185">Reference proteome</keyword>
<evidence type="ECO:0000256" key="6">
    <source>
        <dbReference type="SAM" id="Phobius"/>
    </source>
</evidence>
<name>A0A5B2TGD8_9PROT</name>
<feature type="transmembrane region" description="Helical" evidence="6">
    <location>
        <begin position="301"/>
        <end position="319"/>
    </location>
</feature>
<dbReference type="InterPro" id="IPR020846">
    <property type="entry name" value="MFS_dom"/>
</dbReference>
<evidence type="ECO:0000256" key="5">
    <source>
        <dbReference type="SAM" id="MobiDB-lite"/>
    </source>
</evidence>
<feature type="transmembrane region" description="Helical" evidence="6">
    <location>
        <begin position="96"/>
        <end position="115"/>
    </location>
</feature>
<evidence type="ECO:0000313" key="9">
    <source>
        <dbReference type="Proteomes" id="UP000322110"/>
    </source>
</evidence>
<gene>
    <name evidence="8" type="ORF">F0Q34_10070</name>
</gene>
<feature type="transmembrane region" description="Helical" evidence="6">
    <location>
        <begin position="366"/>
        <end position="385"/>
    </location>
</feature>
<comment type="caution">
    <text evidence="8">The sequence shown here is derived from an EMBL/GenBank/DDBJ whole genome shotgun (WGS) entry which is preliminary data.</text>
</comment>
<feature type="transmembrane region" description="Helical" evidence="6">
    <location>
        <begin position="64"/>
        <end position="84"/>
    </location>
</feature>
<feature type="domain" description="Major facilitator superfamily (MFS) profile" evidence="7">
    <location>
        <begin position="30"/>
        <end position="413"/>
    </location>
</feature>
<feature type="region of interest" description="Disordered" evidence="5">
    <location>
        <begin position="1"/>
        <end position="20"/>
    </location>
</feature>
<feature type="transmembrane region" description="Helical" evidence="6">
    <location>
        <begin position="325"/>
        <end position="346"/>
    </location>
</feature>
<evidence type="ECO:0000256" key="3">
    <source>
        <dbReference type="ARBA" id="ARBA00022989"/>
    </source>
</evidence>
<feature type="transmembrane region" description="Helical" evidence="6">
    <location>
        <begin position="179"/>
        <end position="199"/>
    </location>
</feature>
<sequence>MSLDAPPGESPAPHSGTMDGDNVSPQAWKALWGSALGYAMDGFDLLILGFMLRAISADLGLSQAQAASLVTATLVGAVIGGIGFGMLSDRLGRVRVLTWTIVLFAVFTGLCALAQGYWDLLIYRTIAGIGLGGEFGIGMALVAEAWPASKRARASSYVGLGWQLGVLGAALLTPLLLPFVGWRGMFAIGLFPAVVAYFIRQRLHEPEVFVRRTARAPKASPLRLLVSDRETTRNSLGLVILCSVQNFGYYGVMIWLPNYLATRFGFGLTQSATWTAVTILGMAIGIFAFGHIADRVGRKPAFFGYMLGAAVMVVVYSRLTDPAALLVGGAVMGFFVNGMLGGYGALMSELYPTAARATAQNVLFNIGRAVGGFGPVVVGAVAMSLGFDTAIALLALLYLLDILVMWLLIPERRGSELS</sequence>
<dbReference type="OrthoDB" id="5368493at2"/>
<evidence type="ECO:0000259" key="7">
    <source>
        <dbReference type="PROSITE" id="PS50850"/>
    </source>
</evidence>
<dbReference type="SUPFAM" id="SSF103473">
    <property type="entry name" value="MFS general substrate transporter"/>
    <property type="match status" value="1"/>
</dbReference>
<dbReference type="PROSITE" id="PS00217">
    <property type="entry name" value="SUGAR_TRANSPORT_2"/>
    <property type="match status" value="1"/>
</dbReference>
<evidence type="ECO:0000256" key="4">
    <source>
        <dbReference type="ARBA" id="ARBA00023136"/>
    </source>
</evidence>
<dbReference type="InterPro" id="IPR011701">
    <property type="entry name" value="MFS"/>
</dbReference>
<keyword evidence="3 6" id="KW-1133">Transmembrane helix</keyword>
<dbReference type="PROSITE" id="PS50850">
    <property type="entry name" value="MFS"/>
    <property type="match status" value="1"/>
</dbReference>
<proteinExistence type="predicted"/>